<feature type="signal peptide" evidence="2">
    <location>
        <begin position="1"/>
        <end position="23"/>
    </location>
</feature>
<comment type="caution">
    <text evidence="3">The sequence shown here is derived from an EMBL/GenBank/DDBJ whole genome shotgun (WGS) entry which is preliminary data.</text>
</comment>
<protein>
    <submittedName>
        <fullName evidence="3">Uncharacterized protein</fullName>
    </submittedName>
</protein>
<sequence length="92" mass="9327">MSSTTATNLAGLVFGELAAAVQGTWQAMAAGHGDPRPRQQHPKLGSEKQKASAQGAAAIGAKAAKEGDDVGRCGGAMSDTTVYLLLDRFAPS</sequence>
<evidence type="ECO:0000256" key="2">
    <source>
        <dbReference type="SAM" id="SignalP"/>
    </source>
</evidence>
<reference evidence="3 4" key="1">
    <citation type="submission" date="2016-09" db="EMBL/GenBank/DDBJ databases">
        <title>The draft genome of Dichanthelium oligosanthes: A C3 panicoid grass species.</title>
        <authorList>
            <person name="Studer A.J."/>
            <person name="Schnable J.C."/>
            <person name="Brutnell T.P."/>
        </authorList>
    </citation>
    <scope>NUCLEOTIDE SEQUENCE [LARGE SCALE GENOMIC DNA]</scope>
    <source>
        <strain evidence="4">cv. Kellogg 1175</strain>
        <tissue evidence="3">Leaf</tissue>
    </source>
</reference>
<accession>A0A1E5W9E7</accession>
<feature type="compositionally biased region" description="Low complexity" evidence="1">
    <location>
        <begin position="51"/>
        <end position="62"/>
    </location>
</feature>
<keyword evidence="4" id="KW-1185">Reference proteome</keyword>
<dbReference type="EMBL" id="LWDX02016616">
    <property type="protein sequence ID" value="OEL34046.1"/>
    <property type="molecule type" value="Genomic_DNA"/>
</dbReference>
<dbReference type="OrthoDB" id="688774at2759"/>
<organism evidence="3 4">
    <name type="scientific">Dichanthelium oligosanthes</name>
    <dbReference type="NCBI Taxonomy" id="888268"/>
    <lineage>
        <taxon>Eukaryota</taxon>
        <taxon>Viridiplantae</taxon>
        <taxon>Streptophyta</taxon>
        <taxon>Embryophyta</taxon>
        <taxon>Tracheophyta</taxon>
        <taxon>Spermatophyta</taxon>
        <taxon>Magnoliopsida</taxon>
        <taxon>Liliopsida</taxon>
        <taxon>Poales</taxon>
        <taxon>Poaceae</taxon>
        <taxon>PACMAD clade</taxon>
        <taxon>Panicoideae</taxon>
        <taxon>Panicodae</taxon>
        <taxon>Paniceae</taxon>
        <taxon>Dichantheliinae</taxon>
        <taxon>Dichanthelium</taxon>
    </lineage>
</organism>
<evidence type="ECO:0000313" key="3">
    <source>
        <dbReference type="EMBL" id="OEL34046.1"/>
    </source>
</evidence>
<evidence type="ECO:0000256" key="1">
    <source>
        <dbReference type="SAM" id="MobiDB-lite"/>
    </source>
</evidence>
<feature type="chain" id="PRO_5009188963" evidence="2">
    <location>
        <begin position="24"/>
        <end position="92"/>
    </location>
</feature>
<dbReference type="AlphaFoldDB" id="A0A1E5W9E7"/>
<name>A0A1E5W9E7_9POAL</name>
<dbReference type="Proteomes" id="UP000095767">
    <property type="component" value="Unassembled WGS sequence"/>
</dbReference>
<feature type="region of interest" description="Disordered" evidence="1">
    <location>
        <begin position="29"/>
        <end position="71"/>
    </location>
</feature>
<proteinExistence type="predicted"/>
<gene>
    <name evidence="3" type="ORF">BAE44_0004936</name>
</gene>
<evidence type="ECO:0000313" key="4">
    <source>
        <dbReference type="Proteomes" id="UP000095767"/>
    </source>
</evidence>
<keyword evidence="2" id="KW-0732">Signal</keyword>